<name>A0ACD0NWT8_9BASI</name>
<dbReference type="Proteomes" id="UP000245626">
    <property type="component" value="Unassembled WGS sequence"/>
</dbReference>
<gene>
    <name evidence="1" type="ORF">IE53DRAFT_102527</name>
</gene>
<keyword evidence="2" id="KW-1185">Reference proteome</keyword>
<organism evidence="1 2">
    <name type="scientific">Violaceomyces palustris</name>
    <dbReference type="NCBI Taxonomy" id="1673888"/>
    <lineage>
        <taxon>Eukaryota</taxon>
        <taxon>Fungi</taxon>
        <taxon>Dikarya</taxon>
        <taxon>Basidiomycota</taxon>
        <taxon>Ustilaginomycotina</taxon>
        <taxon>Ustilaginomycetes</taxon>
        <taxon>Violaceomycetales</taxon>
        <taxon>Violaceomycetaceae</taxon>
        <taxon>Violaceomyces</taxon>
    </lineage>
</organism>
<proteinExistence type="predicted"/>
<protein>
    <submittedName>
        <fullName evidence="1">Uncharacterized protein</fullName>
    </submittedName>
</protein>
<sequence length="747" mass="81866">MDDSPNHSLLDDLQDQGYDASHIPFESRKALSLSSEQSEGIDHPLSPSSHPRGNDFNEQLAEYRRRKAEVDEDGRMEADRQEEPRNERYSSDGGSSWISEENDEDEPHESWMTGSDSKPDQNPSGEQVEEDRKSESATPSNLPPPPSQTQQQHGLGPEENSEDLAICRICFDGPGASEDGGESLGRLLSPCRCKGTMKYVHATCLDRWRALSSRNSSVVSCDQCGAPYRFKKSRFVGLATSPTLLFVVSLAVFLTLIWMVGFLAGVVLERYDKTHASAMPPVDGGAYMRNAYVDTQAREPTSGGGLWRWLNSDPAERGWDYDAERTWDLGGASYTSYWGYGGIYYEPAAYLKLIKEAVRQVISGEATVAVKELVGVVSSGTGSDPDPSNVVRDSHPHEQSVQALPEQPEPVQEGEGEETLDAGSSDVEPGFWGTLLDEWKYGKGGIWEGQRPKAEEEQDEVGTKRLEPDTGKTNSIATEKGADSPSPSKIHSEKYDARLAGPYQAKLRLETERRSTVRSAAKQNQDKLTNPKGSWIDRILLQFSLGFSLVGIVSFVNLLLGVSFLGPFNLHNFGLGRSFARMTGGGRRGAGGGGQGEGGGLASVLLLLLVVIGIVRALTLVYKGVKALSRRFLSRLEAAIVDWHGEDEENTAAAAAAATSATRGAETLVQAEERIREERQVAALRAGVGMDELRARGRWRAGGNDLDQDHMEDDDDDDDISEDELFGGQRRRVERRNFGWMMARAGD</sequence>
<dbReference type="EMBL" id="KZ819947">
    <property type="protein sequence ID" value="PWN50298.1"/>
    <property type="molecule type" value="Genomic_DNA"/>
</dbReference>
<evidence type="ECO:0000313" key="2">
    <source>
        <dbReference type="Proteomes" id="UP000245626"/>
    </source>
</evidence>
<evidence type="ECO:0000313" key="1">
    <source>
        <dbReference type="EMBL" id="PWN50298.1"/>
    </source>
</evidence>
<reference evidence="1 2" key="1">
    <citation type="journal article" date="2018" name="Mol. Biol. Evol.">
        <title>Broad Genomic Sampling Reveals a Smut Pathogenic Ancestry of the Fungal Clade Ustilaginomycotina.</title>
        <authorList>
            <person name="Kijpornyongpan T."/>
            <person name="Mondo S.J."/>
            <person name="Barry K."/>
            <person name="Sandor L."/>
            <person name="Lee J."/>
            <person name="Lipzen A."/>
            <person name="Pangilinan J."/>
            <person name="LaButti K."/>
            <person name="Hainaut M."/>
            <person name="Henrissat B."/>
            <person name="Grigoriev I.V."/>
            <person name="Spatafora J.W."/>
            <person name="Aime M.C."/>
        </authorList>
    </citation>
    <scope>NUCLEOTIDE SEQUENCE [LARGE SCALE GENOMIC DNA]</scope>
    <source>
        <strain evidence="1 2">SA 807</strain>
    </source>
</reference>
<accession>A0ACD0NWT8</accession>